<feature type="region of interest" description="Disordered" evidence="5">
    <location>
        <begin position="135"/>
        <end position="213"/>
    </location>
</feature>
<evidence type="ECO:0000313" key="8">
    <source>
        <dbReference type="Proteomes" id="UP001244011"/>
    </source>
</evidence>
<proteinExistence type="inferred from homology"/>
<evidence type="ECO:0000259" key="6">
    <source>
        <dbReference type="PROSITE" id="PS50600"/>
    </source>
</evidence>
<feature type="region of interest" description="Disordered" evidence="5">
    <location>
        <begin position="642"/>
        <end position="698"/>
    </location>
</feature>
<keyword evidence="3" id="KW-0378">Hydrolase</keyword>
<dbReference type="GO" id="GO:0005634">
    <property type="term" value="C:nucleus"/>
    <property type="evidence" value="ECO:0007669"/>
    <property type="project" value="TreeGrafter"/>
</dbReference>
<feature type="compositionally biased region" description="Polar residues" evidence="5">
    <location>
        <begin position="64"/>
        <end position="98"/>
    </location>
</feature>
<comment type="similarity">
    <text evidence="1">Belongs to the peptidase C48 family.</text>
</comment>
<dbReference type="GeneID" id="85306410"/>
<dbReference type="InterPro" id="IPR003653">
    <property type="entry name" value="Peptidase_C48_C"/>
</dbReference>
<feature type="compositionally biased region" description="Polar residues" evidence="5">
    <location>
        <begin position="33"/>
        <end position="47"/>
    </location>
</feature>
<feature type="compositionally biased region" description="Basic residues" evidence="5">
    <location>
        <begin position="49"/>
        <end position="58"/>
    </location>
</feature>
<dbReference type="PANTHER" id="PTHR12606">
    <property type="entry name" value="SENTRIN/SUMO-SPECIFIC PROTEASE"/>
    <property type="match status" value="1"/>
</dbReference>
<dbReference type="AlphaFoldDB" id="A0AAJ0FU22"/>
<gene>
    <name evidence="7" type="ORF">QBC33DRAFT_27760</name>
</gene>
<evidence type="ECO:0000256" key="3">
    <source>
        <dbReference type="ARBA" id="ARBA00022801"/>
    </source>
</evidence>
<dbReference type="SUPFAM" id="SSF54001">
    <property type="entry name" value="Cysteine proteinases"/>
    <property type="match status" value="1"/>
</dbReference>
<evidence type="ECO:0000256" key="2">
    <source>
        <dbReference type="ARBA" id="ARBA00022670"/>
    </source>
</evidence>
<feature type="region of interest" description="Disordered" evidence="5">
    <location>
        <begin position="1"/>
        <end position="123"/>
    </location>
</feature>
<keyword evidence="2" id="KW-0645">Protease</keyword>
<feature type="domain" description="Ubiquitin-like protease family profile" evidence="6">
    <location>
        <begin position="966"/>
        <end position="1137"/>
    </location>
</feature>
<sequence>MPDQVPSRSTSRPRTTRNSRGLRHSNTDRESSVESVTPATSVDSSAPSRRTRKLRSRRASSTTPNAANIDTGSTSSTSNLDTSASEPTTTNPPFTSRATALPTLAPISEEEPQAASPRALPSVAPVADAPTELASPLEAPSTQGPEEADQHTEVANTTEEPSAQGHEETNGETEFANTAEEPTAQDPEEAPSTQALEEADEEDSSVHETSLFAGRRREEGHKFGYELYTAIKAELFTRSCVCPLPTIHSTKEEAEAGTGVFRFYRVGTHHDNIRVFMRKDDNLWHCQCQSQYLSYTDRPLLRKRKAEDTELDLEAQNSGKDTQAGITTVRAIDEQNGPGSKRQESIRSMWGSITGGIKNMSASVKGWLSQLHARLTAVPSEAIETRKYDEAGRNLVVKRFKRQYCLPLGPDSAPKEEAQFEQLPYFEWASDATANIGETAIRSIKDALWRHVVTISARAIAFDTSVDALRARHKNDEDGIDVDLSIGIFNLMTKHFDEVTKENFKEAASMHRQGAGLAVEFINTVYLRPEVLPILKNDFAKPPKRLDYFGNFEFKMQTRQAGDFLTWLLTQKALFNISGDHQVAIAKIIVDMDAVHKQEVPPSLVQFPGYNADLMPGSFPLEDSILEVIPTEDFIIEPVYECKHPDSRPPTSSSSSSAKPEEPKTPSQPKGILKKEPKKWPENPVSPGPGDGSPSSRARRLQFKNPEAFFTPPRNSPKQRAIGKARFRLPYKTTDLGREYLMSLYPSMLEGAYHGTKYGEFLQEARRELYSQPGFKAPPPPPKPWDVYKKDEEARRKAREAMTPEERRRQMDLLVRDLELNPDGEVVRRELLVPEAELIIATRRLEDLELSRQVRQEVEAAAERERQKMVELLAEEKRLRLEEEKRKEEEERLRREEEERRQREEELRAEQEAQRIREAEERATRMRLRAPSRPMIGPITEEWQTKVMGIASAGPNVELAKTLEGQILTRRDFEEKLLPATAWLNDNVITGSILYVGEYVNGKAGATAQDPRCATFTSYFWPRLESAGPAQCGRLMRRAGVRKDNFLNIDSILIPICSGNHWTLAVVLPSRRRVLHMDSLRGGHGNPDVTRRILEWVKVTLDDQFVEGEWEVVDLDGPLQRNGWDCGVFTITNGLCLALGLDPNESYTAQQLTLQRHRLAAVLLNGGFKGDFDLEGI</sequence>
<reference evidence="7" key="1">
    <citation type="submission" date="2023-06" db="EMBL/GenBank/DDBJ databases">
        <title>Genome-scale phylogeny and comparative genomics of the fungal order Sordariales.</title>
        <authorList>
            <consortium name="Lawrence Berkeley National Laboratory"/>
            <person name="Hensen N."/>
            <person name="Bonometti L."/>
            <person name="Westerberg I."/>
            <person name="Brannstrom I.O."/>
            <person name="Guillou S."/>
            <person name="Cros-Aarteil S."/>
            <person name="Calhoun S."/>
            <person name="Haridas S."/>
            <person name="Kuo A."/>
            <person name="Mondo S."/>
            <person name="Pangilinan J."/>
            <person name="Riley R."/>
            <person name="Labutti K."/>
            <person name="Andreopoulos B."/>
            <person name="Lipzen A."/>
            <person name="Chen C."/>
            <person name="Yanf M."/>
            <person name="Daum C."/>
            <person name="Ng V."/>
            <person name="Clum A."/>
            <person name="Steindorff A."/>
            <person name="Ohm R."/>
            <person name="Martin F."/>
            <person name="Silar P."/>
            <person name="Natvig D."/>
            <person name="Lalanne C."/>
            <person name="Gautier V."/>
            <person name="Ament-Velasquez S.L."/>
            <person name="Kruys A."/>
            <person name="Hutchinson M.I."/>
            <person name="Powell A.J."/>
            <person name="Barry K."/>
            <person name="Miller A.N."/>
            <person name="Grigoriev I.V."/>
            <person name="Debuchy R."/>
            <person name="Gladieux P."/>
            <person name="Thoren M.H."/>
            <person name="Johannesson H."/>
        </authorList>
    </citation>
    <scope>NUCLEOTIDE SEQUENCE</scope>
    <source>
        <strain evidence="7">8032-3</strain>
    </source>
</reference>
<feature type="compositionally biased region" description="Low complexity" evidence="5">
    <location>
        <begin position="1"/>
        <end position="13"/>
    </location>
</feature>
<dbReference type="GO" id="GO:0016929">
    <property type="term" value="F:deSUMOylase activity"/>
    <property type="evidence" value="ECO:0007669"/>
    <property type="project" value="TreeGrafter"/>
</dbReference>
<feature type="region of interest" description="Disordered" evidence="5">
    <location>
        <begin position="313"/>
        <end position="344"/>
    </location>
</feature>
<feature type="compositionally biased region" description="Basic residues" evidence="5">
    <location>
        <begin position="14"/>
        <end position="23"/>
    </location>
</feature>
<organism evidence="7 8">
    <name type="scientific">Phialemonium atrogriseum</name>
    <dbReference type="NCBI Taxonomy" id="1093897"/>
    <lineage>
        <taxon>Eukaryota</taxon>
        <taxon>Fungi</taxon>
        <taxon>Dikarya</taxon>
        <taxon>Ascomycota</taxon>
        <taxon>Pezizomycotina</taxon>
        <taxon>Sordariomycetes</taxon>
        <taxon>Sordariomycetidae</taxon>
        <taxon>Cephalothecales</taxon>
        <taxon>Cephalothecaceae</taxon>
        <taxon>Phialemonium</taxon>
    </lineage>
</organism>
<dbReference type="RefSeq" id="XP_060288923.1">
    <property type="nucleotide sequence ID" value="XM_060423223.1"/>
</dbReference>
<protein>
    <recommendedName>
        <fullName evidence="6">Ubiquitin-like protease family profile domain-containing protein</fullName>
    </recommendedName>
</protein>
<dbReference type="PROSITE" id="PS50600">
    <property type="entry name" value="ULP_PROTEASE"/>
    <property type="match status" value="1"/>
</dbReference>
<evidence type="ECO:0000256" key="5">
    <source>
        <dbReference type="SAM" id="MobiDB-lite"/>
    </source>
</evidence>
<dbReference type="PANTHER" id="PTHR12606:SF141">
    <property type="entry name" value="GH15225P-RELATED"/>
    <property type="match status" value="1"/>
</dbReference>
<name>A0AAJ0FU22_9PEZI</name>
<keyword evidence="8" id="KW-1185">Reference proteome</keyword>
<feature type="compositionally biased region" description="Polar residues" evidence="5">
    <location>
        <begin position="315"/>
        <end position="326"/>
    </location>
</feature>
<evidence type="ECO:0000313" key="7">
    <source>
        <dbReference type="EMBL" id="KAK1772710.1"/>
    </source>
</evidence>
<dbReference type="EMBL" id="MU838997">
    <property type="protein sequence ID" value="KAK1772710.1"/>
    <property type="molecule type" value="Genomic_DNA"/>
</dbReference>
<feature type="compositionally biased region" description="Low complexity" evidence="5">
    <location>
        <begin position="649"/>
        <end position="658"/>
    </location>
</feature>
<keyword evidence="4" id="KW-0788">Thiol protease</keyword>
<comment type="caution">
    <text evidence="7">The sequence shown here is derived from an EMBL/GenBank/DDBJ whole genome shotgun (WGS) entry which is preliminary data.</text>
</comment>
<dbReference type="Proteomes" id="UP001244011">
    <property type="component" value="Unassembled WGS sequence"/>
</dbReference>
<dbReference type="InterPro" id="IPR038765">
    <property type="entry name" value="Papain-like_cys_pep_sf"/>
</dbReference>
<dbReference type="Pfam" id="PF02902">
    <property type="entry name" value="Peptidase_C48"/>
    <property type="match status" value="1"/>
</dbReference>
<accession>A0AAJ0FU22</accession>
<evidence type="ECO:0000256" key="4">
    <source>
        <dbReference type="ARBA" id="ARBA00022807"/>
    </source>
</evidence>
<dbReference type="GO" id="GO:0006508">
    <property type="term" value="P:proteolysis"/>
    <property type="evidence" value="ECO:0007669"/>
    <property type="project" value="UniProtKB-KW"/>
</dbReference>
<feature type="region of interest" description="Disordered" evidence="5">
    <location>
        <begin position="884"/>
        <end position="921"/>
    </location>
</feature>
<dbReference type="GO" id="GO:0016926">
    <property type="term" value="P:protein desumoylation"/>
    <property type="evidence" value="ECO:0007669"/>
    <property type="project" value="TreeGrafter"/>
</dbReference>
<evidence type="ECO:0000256" key="1">
    <source>
        <dbReference type="ARBA" id="ARBA00005234"/>
    </source>
</evidence>
<dbReference type="Gene3D" id="3.40.395.10">
    <property type="entry name" value="Adenoviral Proteinase, Chain A"/>
    <property type="match status" value="1"/>
</dbReference>